<dbReference type="EMBL" id="CP050292">
    <property type="protein sequence ID" value="QND72694.1"/>
    <property type="molecule type" value="Genomic_DNA"/>
</dbReference>
<name>A0A7G6U112_9BRAD</name>
<evidence type="ECO:0000313" key="3">
    <source>
        <dbReference type="Proteomes" id="UP000515291"/>
    </source>
</evidence>
<feature type="compositionally biased region" description="Basic and acidic residues" evidence="1">
    <location>
        <begin position="1"/>
        <end position="14"/>
    </location>
</feature>
<sequence>MSKENPKDDPRTESDWAPTKQTDKPWKGVPEKEQFAQDREKPDLEKWKRTDTH</sequence>
<dbReference type="Proteomes" id="UP000515291">
    <property type="component" value="Chromosome"/>
</dbReference>
<dbReference type="AlphaFoldDB" id="A0A7G6U112"/>
<dbReference type="RefSeq" id="WP_184511611.1">
    <property type="nucleotide sequence ID" value="NZ_CP050292.1"/>
</dbReference>
<reference evidence="3" key="1">
    <citation type="journal article" date="2020" name="Mol. Plant Microbe">
        <title>Rhizobial microsymbionts of the narrowly endemic Oxytropis species growing in Kamchatka are characterized by significant genetic diversity and possess a set of genes that are associated with T3SS and T6SS secretion systems and can affect the development of symbiosis.</title>
        <authorList>
            <person name="Safronova V."/>
            <person name="Guro P."/>
            <person name="Sazanova A."/>
            <person name="Kuznetsova I."/>
            <person name="Belimov A."/>
            <person name="Yakubov V."/>
            <person name="Chirak E."/>
            <person name="Afonin A."/>
            <person name="Gogolev Y."/>
            <person name="Andronov E."/>
            <person name="Tikhonovich I."/>
        </authorList>
    </citation>
    <scope>NUCLEOTIDE SEQUENCE [LARGE SCALE GENOMIC DNA]</scope>
    <source>
        <strain evidence="3">581</strain>
    </source>
</reference>
<dbReference type="KEGG" id="trb:HB776_16700"/>
<accession>A0A7G6U112</accession>
<protein>
    <submittedName>
        <fullName evidence="2">Uncharacterized protein</fullName>
    </submittedName>
</protein>
<evidence type="ECO:0000256" key="1">
    <source>
        <dbReference type="SAM" id="MobiDB-lite"/>
    </source>
</evidence>
<feature type="compositionally biased region" description="Basic and acidic residues" evidence="1">
    <location>
        <begin position="21"/>
        <end position="53"/>
    </location>
</feature>
<evidence type="ECO:0000313" key="2">
    <source>
        <dbReference type="EMBL" id="QND72694.1"/>
    </source>
</evidence>
<organism evidence="2 3">
    <name type="scientific">Tardiphaga robiniae</name>
    <dbReference type="NCBI Taxonomy" id="943830"/>
    <lineage>
        <taxon>Bacteria</taxon>
        <taxon>Pseudomonadati</taxon>
        <taxon>Pseudomonadota</taxon>
        <taxon>Alphaproteobacteria</taxon>
        <taxon>Hyphomicrobiales</taxon>
        <taxon>Nitrobacteraceae</taxon>
        <taxon>Tardiphaga</taxon>
    </lineage>
</organism>
<feature type="region of interest" description="Disordered" evidence="1">
    <location>
        <begin position="1"/>
        <end position="53"/>
    </location>
</feature>
<proteinExistence type="predicted"/>
<gene>
    <name evidence="2" type="ORF">HB776_16700</name>
</gene>